<evidence type="ECO:0000313" key="8">
    <source>
        <dbReference type="Proteomes" id="UP001420932"/>
    </source>
</evidence>
<comment type="subcellular location">
    <subcellularLocation>
        <location evidence="1">Membrane</location>
        <topology evidence="1">Multi-pass membrane protein</topology>
    </subcellularLocation>
</comment>
<feature type="transmembrane region" description="Helical" evidence="5">
    <location>
        <begin position="96"/>
        <end position="114"/>
    </location>
</feature>
<dbReference type="EMBL" id="JBBNAF010000006">
    <property type="protein sequence ID" value="KAK9135675.1"/>
    <property type="molecule type" value="Genomic_DNA"/>
</dbReference>
<name>A0AAP0JMK4_9MAGN</name>
<evidence type="ECO:0000256" key="5">
    <source>
        <dbReference type="SAM" id="Phobius"/>
    </source>
</evidence>
<evidence type="ECO:0000256" key="2">
    <source>
        <dbReference type="ARBA" id="ARBA00022692"/>
    </source>
</evidence>
<comment type="caution">
    <text evidence="7">The sequence shown here is derived from an EMBL/GenBank/DDBJ whole genome shotgun (WGS) entry which is preliminary data.</text>
</comment>
<protein>
    <recommendedName>
        <fullName evidence="6">Nodulin-like domain-containing protein</fullName>
    </recommendedName>
</protein>
<feature type="domain" description="Nodulin-like" evidence="6">
    <location>
        <begin position="50"/>
        <end position="158"/>
    </location>
</feature>
<dbReference type="Pfam" id="PF06813">
    <property type="entry name" value="Nodulin-like"/>
    <property type="match status" value="1"/>
</dbReference>
<feature type="transmembrane region" description="Helical" evidence="5">
    <location>
        <begin position="134"/>
        <end position="152"/>
    </location>
</feature>
<evidence type="ECO:0000256" key="4">
    <source>
        <dbReference type="ARBA" id="ARBA00023136"/>
    </source>
</evidence>
<sequence>MRSGAWKLRGTPRIKFDSNANNPSGNVSEAQGSRLRDRFQLIHPGLIVLAVLVTCMRNFRKNRGPVSGILKGYVGLTTTIFADLCSALFSNRPSSFLHMLAIVPGIVITTVVFLREVPDTTVAASAQNVTESHYFNIFNTLAVIIALYLLVFNMTGDHCRTLSIMLSRPHPFHLSIPLDMYSAMQYYYLTGDIKHQIQDLDKKLDIRSEILDLLIELWKMKNSHCAKIQMRS</sequence>
<keyword evidence="8" id="KW-1185">Reference proteome</keyword>
<dbReference type="PANTHER" id="PTHR21576:SF167">
    <property type="entry name" value="OS09G0536700 PROTEIN"/>
    <property type="match status" value="1"/>
</dbReference>
<gene>
    <name evidence="7" type="ORF">Syun_015005</name>
</gene>
<keyword evidence="2 5" id="KW-0812">Transmembrane</keyword>
<dbReference type="Proteomes" id="UP001420932">
    <property type="component" value="Unassembled WGS sequence"/>
</dbReference>
<keyword evidence="3 5" id="KW-1133">Transmembrane helix</keyword>
<keyword evidence="4 5" id="KW-0472">Membrane</keyword>
<dbReference type="AlphaFoldDB" id="A0AAP0JMK4"/>
<dbReference type="GO" id="GO:0016020">
    <property type="term" value="C:membrane"/>
    <property type="evidence" value="ECO:0007669"/>
    <property type="project" value="UniProtKB-SubCell"/>
</dbReference>
<proteinExistence type="predicted"/>
<dbReference type="InterPro" id="IPR010658">
    <property type="entry name" value="Nodulin-like"/>
</dbReference>
<evidence type="ECO:0000313" key="7">
    <source>
        <dbReference type="EMBL" id="KAK9135675.1"/>
    </source>
</evidence>
<organism evidence="7 8">
    <name type="scientific">Stephania yunnanensis</name>
    <dbReference type="NCBI Taxonomy" id="152371"/>
    <lineage>
        <taxon>Eukaryota</taxon>
        <taxon>Viridiplantae</taxon>
        <taxon>Streptophyta</taxon>
        <taxon>Embryophyta</taxon>
        <taxon>Tracheophyta</taxon>
        <taxon>Spermatophyta</taxon>
        <taxon>Magnoliopsida</taxon>
        <taxon>Ranunculales</taxon>
        <taxon>Menispermaceae</taxon>
        <taxon>Menispermoideae</taxon>
        <taxon>Cissampelideae</taxon>
        <taxon>Stephania</taxon>
    </lineage>
</organism>
<evidence type="ECO:0000256" key="3">
    <source>
        <dbReference type="ARBA" id="ARBA00022989"/>
    </source>
</evidence>
<evidence type="ECO:0000259" key="6">
    <source>
        <dbReference type="Pfam" id="PF06813"/>
    </source>
</evidence>
<reference evidence="7 8" key="1">
    <citation type="submission" date="2024-01" db="EMBL/GenBank/DDBJ databases">
        <title>Genome assemblies of Stephania.</title>
        <authorList>
            <person name="Yang L."/>
        </authorList>
    </citation>
    <scope>NUCLEOTIDE SEQUENCE [LARGE SCALE GENOMIC DNA]</scope>
    <source>
        <strain evidence="7">YNDBR</strain>
        <tissue evidence="7">Leaf</tissue>
    </source>
</reference>
<dbReference type="PANTHER" id="PTHR21576">
    <property type="entry name" value="UNCHARACTERIZED NODULIN-LIKE PROTEIN"/>
    <property type="match status" value="1"/>
</dbReference>
<accession>A0AAP0JMK4</accession>
<evidence type="ECO:0000256" key="1">
    <source>
        <dbReference type="ARBA" id="ARBA00004141"/>
    </source>
</evidence>